<gene>
    <name evidence="7" type="ORF">CCHLO57077_00014424</name>
</gene>
<feature type="repeat" description="ANK" evidence="3">
    <location>
        <begin position="1450"/>
        <end position="1482"/>
    </location>
</feature>
<keyword evidence="1" id="KW-0677">Repeat</keyword>
<dbReference type="Pfam" id="PF22939">
    <property type="entry name" value="WHD_GPIID"/>
    <property type="match status" value="1"/>
</dbReference>
<dbReference type="InterPro" id="IPR054471">
    <property type="entry name" value="GPIID_WHD"/>
</dbReference>
<evidence type="ECO:0000313" key="7">
    <source>
        <dbReference type="EMBL" id="CAI6097309.1"/>
    </source>
</evidence>
<dbReference type="PANTHER" id="PTHR24198:SF165">
    <property type="entry name" value="ANKYRIN REPEAT-CONTAINING PROTEIN-RELATED"/>
    <property type="match status" value="1"/>
</dbReference>
<organism evidence="7 8">
    <name type="scientific">Clonostachys chloroleuca</name>
    <dbReference type="NCBI Taxonomy" id="1926264"/>
    <lineage>
        <taxon>Eukaryota</taxon>
        <taxon>Fungi</taxon>
        <taxon>Dikarya</taxon>
        <taxon>Ascomycota</taxon>
        <taxon>Pezizomycotina</taxon>
        <taxon>Sordariomycetes</taxon>
        <taxon>Hypocreomycetidae</taxon>
        <taxon>Hypocreales</taxon>
        <taxon>Bionectriaceae</taxon>
        <taxon>Clonostachys</taxon>
    </lineage>
</organism>
<keyword evidence="2 3" id="KW-0040">ANK repeat</keyword>
<reference evidence="7" key="1">
    <citation type="submission" date="2023-01" db="EMBL/GenBank/DDBJ databases">
        <authorList>
            <person name="Piombo E."/>
        </authorList>
    </citation>
    <scope>NUCLEOTIDE SEQUENCE</scope>
</reference>
<dbReference type="Gene3D" id="3.40.50.300">
    <property type="entry name" value="P-loop containing nucleotide triphosphate hydrolases"/>
    <property type="match status" value="1"/>
</dbReference>
<proteinExistence type="predicted"/>
<dbReference type="Pfam" id="PF24883">
    <property type="entry name" value="NPHP3_N"/>
    <property type="match status" value="1"/>
</dbReference>
<dbReference type="Pfam" id="PF24809">
    <property type="entry name" value="DUF7708"/>
    <property type="match status" value="1"/>
</dbReference>
<feature type="repeat" description="ANK" evidence="3">
    <location>
        <begin position="1496"/>
        <end position="1528"/>
    </location>
</feature>
<dbReference type="InterPro" id="IPR036770">
    <property type="entry name" value="Ankyrin_rpt-contain_sf"/>
</dbReference>
<feature type="repeat" description="ANK" evidence="3">
    <location>
        <begin position="1172"/>
        <end position="1204"/>
    </location>
</feature>
<dbReference type="EMBL" id="CABFNP030001291">
    <property type="protein sequence ID" value="CAI6097309.1"/>
    <property type="molecule type" value="Genomic_DNA"/>
</dbReference>
<dbReference type="PRINTS" id="PR01415">
    <property type="entry name" value="ANKYRIN"/>
</dbReference>
<feature type="repeat" description="ANK" evidence="3">
    <location>
        <begin position="935"/>
        <end position="967"/>
    </location>
</feature>
<evidence type="ECO:0000259" key="6">
    <source>
        <dbReference type="Pfam" id="PF24883"/>
    </source>
</evidence>
<dbReference type="InterPro" id="IPR002110">
    <property type="entry name" value="Ankyrin_rpt"/>
</dbReference>
<dbReference type="Pfam" id="PF12796">
    <property type="entry name" value="Ank_2"/>
    <property type="match status" value="10"/>
</dbReference>
<dbReference type="InterPro" id="IPR056125">
    <property type="entry name" value="DUF7708"/>
</dbReference>
<feature type="domain" description="GPI inositol-deacylase winged helix" evidence="4">
    <location>
        <begin position="570"/>
        <end position="654"/>
    </location>
</feature>
<feature type="domain" description="DUF7708" evidence="5">
    <location>
        <begin position="74"/>
        <end position="214"/>
    </location>
</feature>
<feature type="repeat" description="ANK" evidence="3">
    <location>
        <begin position="1137"/>
        <end position="1169"/>
    </location>
</feature>
<dbReference type="Gene3D" id="1.25.40.20">
    <property type="entry name" value="Ankyrin repeat-containing domain"/>
    <property type="match status" value="8"/>
</dbReference>
<comment type="caution">
    <text evidence="7">The sequence shown here is derived from an EMBL/GenBank/DDBJ whole genome shotgun (WGS) entry which is preliminary data.</text>
</comment>
<evidence type="ECO:0000256" key="3">
    <source>
        <dbReference type="PROSITE-ProRule" id="PRU00023"/>
    </source>
</evidence>
<feature type="repeat" description="ANK" evidence="3">
    <location>
        <begin position="1531"/>
        <end position="1563"/>
    </location>
</feature>
<evidence type="ECO:0000259" key="4">
    <source>
        <dbReference type="Pfam" id="PF22939"/>
    </source>
</evidence>
<feature type="repeat" description="ANK" evidence="3">
    <location>
        <begin position="1040"/>
        <end position="1072"/>
    </location>
</feature>
<dbReference type="SUPFAM" id="SSF52540">
    <property type="entry name" value="P-loop containing nucleoside triphosphate hydrolases"/>
    <property type="match status" value="1"/>
</dbReference>
<feature type="repeat" description="ANK" evidence="3">
    <location>
        <begin position="901"/>
        <end position="933"/>
    </location>
</feature>
<sequence>MEVATVLVPAGASAGPQESLEHAIRDFQTILTDDQRRKLSNIGAIQDPDTVRIFTAQLDRESQLNKGRGIAGRLSSILQSVQRFSTVVDTFVSSRPEIAALVWGSIKLAMLIAVNYTSYFESLSALFMHLSKQCPQFEEYQALYTTSTRLQKALCDFHASIIRCCKHVVEAIQRPWQKQLRVAFFQSFEQEFEPDASDIRRMGKNVKDEINLAKAQTDRQDQMLQEKERVAASKQRSRLRKFIPKVESELDTIKELQVQRSIRRSIKERHRLLESLSSHDYETPFREARKKHQHSTAQWIITTPEFIRWYEGTGSVLLWCSGKIGSGKTILCANVINHVLVKKNRDDHVAFFFLQYDNSDSLTAETIIRSIIRQSVDVTTLPEQIEHQLRELDRKHFVPLQDWEFLLRQRIKNSGIFFIFIDGLDECDAAERRALLDALSSLAANTLGLRIFITSRDSVFVDLKGRFSHMEHASMNPVNLASDIRIYVEASLQERMRNEDLVLGDPRLLNHIRDTLTRHADGMFLWITFLINEVCTASCDDDIRKSLHSLPKDLEETFVRALSRIMSRQQKTGLVQKVFRWVAVAKRPLALDEIREAVSIDIGQPYLKTERLVREMTPIVLWCENLLQVTEDQPQSLQFAHSTIREFITKGDLPIQLSDFHIDVDEADHFAGEICITYLHLNDFKTAVARRLQPLRVNPMAIASSVLSRGPKNTELTSRFADVFGHRRVKADADLARAVASYGRAADGIDRLQQSHPFLRYAAEHWVSHTANFQEGRSSTWNLWYQIITNGHALAHVPWQEPLFYRKEEVILFWSHQAHHYALLRYANSILGLSELKRMELMRTSAFKGDDEVIAIFLEARCSMLCIDRAFQAASAGGYIQVVERLLEAGANINTAAAESEGRTALQAASAGGHIQVVERLLEAGADINTAPTFRGQTALQAASAGSHIQVVERLLEAGADINAAPARSEGQTALQAASAGGYIQVVERLLEAGANINAAAAESKGRTALQAASAGGHIQVIERLLEAGADINAAPARSEGQTALQAASAGGHIQVVERLLEAGADINAAAAKSEGRTALQAASAGGYIQVVERLLKAGADITTAPLQAASAGGHIQVIERLLEAGADINAAPARSEGRTALQAASAGGYIQVVERLLEAGADVNAAAAEFEGRTALQAASAGGHIQVVERLLEAGADINAAPIFEGRTALQAASAGGHIQVVERLLEAGADINAAPAFRGRTALQAASAGGYIQVVERLLEAGADINAAPANSEGQTALQAASAGGHIQVIERLLEARADINAAAAKSEGRTALQAASAGGYIQVVERLLEAGADINAATAKSEGRTALQAASAGGHIQVIERLLEAGADINAAAAKSEGQTALQAASAGGHIQVVERLLEAGANINTAPAEYKGQTALQAASAGGHIQVVERLLEAGANINAAAAEYKGQTALQAASAGGHIQVVERLLEAGANINTAPAEHKGQTALQAASAGGRTALQAASAGGHIQVVERLLEAGADINAAPARSEGRTALQAASAGGHIQVIERLLEAGADINAAAAKSEGRTALQTASAGGHIQVVERLLEAGADINAAAAKSEGRTALQAASAGGHIQVIERLLEAGADITTAPLQAASAGGHIQVVKRLLEAGARKGNRITAIEPDMPTSMD</sequence>
<evidence type="ECO:0000256" key="1">
    <source>
        <dbReference type="ARBA" id="ARBA00022737"/>
    </source>
</evidence>
<evidence type="ECO:0008006" key="9">
    <source>
        <dbReference type="Google" id="ProtNLM"/>
    </source>
</evidence>
<feature type="repeat" description="ANK" evidence="3">
    <location>
        <begin position="1075"/>
        <end position="1107"/>
    </location>
</feature>
<dbReference type="InterPro" id="IPR027417">
    <property type="entry name" value="P-loop_NTPase"/>
</dbReference>
<feature type="repeat" description="ANK" evidence="3">
    <location>
        <begin position="1566"/>
        <end position="1598"/>
    </location>
</feature>
<feature type="repeat" description="ANK" evidence="3">
    <location>
        <begin position="1240"/>
        <end position="1272"/>
    </location>
</feature>
<name>A0AA35MIS0_9HYPO</name>
<accession>A0AA35MIS0</accession>
<dbReference type="SMART" id="SM00248">
    <property type="entry name" value="ANK"/>
    <property type="match status" value="23"/>
</dbReference>
<dbReference type="InterPro" id="IPR056884">
    <property type="entry name" value="NPHP3-like_N"/>
</dbReference>
<feature type="repeat" description="ANK" evidence="3">
    <location>
        <begin position="1415"/>
        <end position="1447"/>
    </location>
</feature>
<dbReference type="Proteomes" id="UP001160390">
    <property type="component" value="Unassembled WGS sequence"/>
</dbReference>
<feature type="repeat" description="ANK" evidence="3">
    <location>
        <begin position="1601"/>
        <end position="1633"/>
    </location>
</feature>
<feature type="repeat" description="ANK" evidence="3">
    <location>
        <begin position="1102"/>
        <end position="1134"/>
    </location>
</feature>
<evidence type="ECO:0000313" key="8">
    <source>
        <dbReference type="Proteomes" id="UP001160390"/>
    </source>
</evidence>
<dbReference type="SUPFAM" id="SSF48403">
    <property type="entry name" value="Ankyrin repeat"/>
    <property type="match status" value="3"/>
</dbReference>
<feature type="repeat" description="ANK" evidence="3">
    <location>
        <begin position="970"/>
        <end position="1002"/>
    </location>
</feature>
<dbReference type="PROSITE" id="PS50088">
    <property type="entry name" value="ANK_REPEAT"/>
    <property type="match status" value="21"/>
</dbReference>
<feature type="repeat" description="ANK" evidence="3">
    <location>
        <begin position="1275"/>
        <end position="1307"/>
    </location>
</feature>
<dbReference type="PANTHER" id="PTHR24198">
    <property type="entry name" value="ANKYRIN REPEAT AND PROTEIN KINASE DOMAIN-CONTAINING PROTEIN"/>
    <property type="match status" value="1"/>
</dbReference>
<feature type="domain" description="Nephrocystin 3-like N-terminal" evidence="6">
    <location>
        <begin position="296"/>
        <end position="456"/>
    </location>
</feature>
<feature type="repeat" description="ANK" evidence="3">
    <location>
        <begin position="1380"/>
        <end position="1412"/>
    </location>
</feature>
<dbReference type="PROSITE" id="PS50297">
    <property type="entry name" value="ANK_REP_REGION"/>
    <property type="match status" value="21"/>
</dbReference>
<feature type="repeat" description="ANK" evidence="3">
    <location>
        <begin position="1310"/>
        <end position="1342"/>
    </location>
</feature>
<evidence type="ECO:0000259" key="5">
    <source>
        <dbReference type="Pfam" id="PF24809"/>
    </source>
</evidence>
<feature type="repeat" description="ANK" evidence="3">
    <location>
        <begin position="1345"/>
        <end position="1377"/>
    </location>
</feature>
<feature type="repeat" description="ANK" evidence="3">
    <location>
        <begin position="1206"/>
        <end position="1238"/>
    </location>
</feature>
<evidence type="ECO:0000256" key="2">
    <source>
        <dbReference type="ARBA" id="ARBA00023043"/>
    </source>
</evidence>
<feature type="repeat" description="ANK" evidence="3">
    <location>
        <begin position="1005"/>
        <end position="1037"/>
    </location>
</feature>
<protein>
    <recommendedName>
        <fullName evidence="9">NACHT domain-containing protein</fullName>
    </recommendedName>
</protein>
<keyword evidence="8" id="KW-1185">Reference proteome</keyword>